<gene>
    <name evidence="3" type="ORF">H5410_047405</name>
</gene>
<evidence type="ECO:0000256" key="2">
    <source>
        <dbReference type="SAM" id="SignalP"/>
    </source>
</evidence>
<keyword evidence="4" id="KW-1185">Reference proteome</keyword>
<dbReference type="AlphaFoldDB" id="A0A9J5XF21"/>
<dbReference type="PANTHER" id="PTHR47641:SF10">
    <property type="entry name" value="SERINE-RICH 25 KDA ANTIGEN PROTEIN"/>
    <property type="match status" value="1"/>
</dbReference>
<feature type="compositionally biased region" description="Polar residues" evidence="1">
    <location>
        <begin position="61"/>
        <end position="73"/>
    </location>
</feature>
<reference evidence="3 4" key="1">
    <citation type="submission" date="2020-09" db="EMBL/GenBank/DDBJ databases">
        <title>De no assembly of potato wild relative species, Solanum commersonii.</title>
        <authorList>
            <person name="Cho K."/>
        </authorList>
    </citation>
    <scope>NUCLEOTIDE SEQUENCE [LARGE SCALE GENOMIC DNA]</scope>
    <source>
        <strain evidence="3">LZ3.2</strain>
        <tissue evidence="3">Leaf</tissue>
    </source>
</reference>
<proteinExistence type="predicted"/>
<keyword evidence="2" id="KW-0732">Signal</keyword>
<protein>
    <submittedName>
        <fullName evidence="3">Uncharacterized protein</fullName>
    </submittedName>
</protein>
<evidence type="ECO:0000256" key="1">
    <source>
        <dbReference type="SAM" id="MobiDB-lite"/>
    </source>
</evidence>
<dbReference type="PANTHER" id="PTHR47641">
    <property type="entry name" value="PERIAXIN-LIKE"/>
    <property type="match status" value="1"/>
</dbReference>
<feature type="region of interest" description="Disordered" evidence="1">
    <location>
        <begin position="39"/>
        <end position="73"/>
    </location>
</feature>
<feature type="compositionally biased region" description="Low complexity" evidence="1">
    <location>
        <begin position="39"/>
        <end position="60"/>
    </location>
</feature>
<accession>A0A9J5XF21</accession>
<feature type="signal peptide" evidence="2">
    <location>
        <begin position="1"/>
        <end position="29"/>
    </location>
</feature>
<dbReference type="EMBL" id="JACXVP010000009">
    <property type="protein sequence ID" value="KAG5586971.1"/>
    <property type="molecule type" value="Genomic_DNA"/>
</dbReference>
<organism evidence="3 4">
    <name type="scientific">Solanum commersonii</name>
    <name type="common">Commerson's wild potato</name>
    <name type="synonym">Commerson's nightshade</name>
    <dbReference type="NCBI Taxonomy" id="4109"/>
    <lineage>
        <taxon>Eukaryota</taxon>
        <taxon>Viridiplantae</taxon>
        <taxon>Streptophyta</taxon>
        <taxon>Embryophyta</taxon>
        <taxon>Tracheophyta</taxon>
        <taxon>Spermatophyta</taxon>
        <taxon>Magnoliopsida</taxon>
        <taxon>eudicotyledons</taxon>
        <taxon>Gunneridae</taxon>
        <taxon>Pentapetalae</taxon>
        <taxon>asterids</taxon>
        <taxon>lamiids</taxon>
        <taxon>Solanales</taxon>
        <taxon>Solanaceae</taxon>
        <taxon>Solanoideae</taxon>
        <taxon>Solaneae</taxon>
        <taxon>Solanum</taxon>
    </lineage>
</organism>
<comment type="caution">
    <text evidence="3">The sequence shown here is derived from an EMBL/GenBank/DDBJ whole genome shotgun (WGS) entry which is preliminary data.</text>
</comment>
<dbReference type="Proteomes" id="UP000824120">
    <property type="component" value="Chromosome 9"/>
</dbReference>
<feature type="chain" id="PRO_5039907326" evidence="2">
    <location>
        <begin position="30"/>
        <end position="73"/>
    </location>
</feature>
<evidence type="ECO:0000313" key="4">
    <source>
        <dbReference type="Proteomes" id="UP000824120"/>
    </source>
</evidence>
<dbReference type="OrthoDB" id="1304216at2759"/>
<sequence length="73" mass="8190">MALHYNFSSILLLAFIYFMHDHMITTITARHILQTPSFSKPATPSFSKPTTPSFSKPETPNFSNPQAPSFSKS</sequence>
<evidence type="ECO:0000313" key="3">
    <source>
        <dbReference type="EMBL" id="KAG5586971.1"/>
    </source>
</evidence>
<name>A0A9J5XF21_SOLCO</name>